<accession>A0AA95S8E9</accession>
<evidence type="ECO:0000313" key="3">
    <source>
        <dbReference type="Proteomes" id="UP001178288"/>
    </source>
</evidence>
<dbReference type="Pfam" id="PF08448">
    <property type="entry name" value="PAS_4"/>
    <property type="match status" value="1"/>
</dbReference>
<keyword evidence="3" id="KW-1185">Reference proteome</keyword>
<dbReference type="EMBL" id="CP126114">
    <property type="protein sequence ID" value="WHY85755.1"/>
    <property type="molecule type" value="Genomic_DNA"/>
</dbReference>
<evidence type="ECO:0000259" key="1">
    <source>
        <dbReference type="Pfam" id="PF08448"/>
    </source>
</evidence>
<dbReference type="NCBIfam" id="TIGR00229">
    <property type="entry name" value="sensory_box"/>
    <property type="match status" value="1"/>
</dbReference>
<sequence length="155" mass="17826">MEELDQLRSRLAALEKENELLSKQNRINESLYLSILDAIPINIYLEDPEGQTLYANKHACLANDKNLDELIGITVFDIFPQHIAEVNRATDLEVWRQRKLVTKELPTGFNGKEQHMFSGKTILQIAESNQDFLLGFGLDITDRVRAEQLLRESEE</sequence>
<dbReference type="KEGG" id="nnv:QNH39_24640"/>
<dbReference type="SUPFAM" id="SSF55785">
    <property type="entry name" value="PYP-like sensor domain (PAS domain)"/>
    <property type="match status" value="1"/>
</dbReference>
<dbReference type="InterPro" id="IPR013656">
    <property type="entry name" value="PAS_4"/>
</dbReference>
<dbReference type="RefSeq" id="WP_066092721.1">
    <property type="nucleotide sequence ID" value="NZ_CP126114.1"/>
</dbReference>
<dbReference type="Proteomes" id="UP001178288">
    <property type="component" value="Chromosome"/>
</dbReference>
<reference evidence="2" key="1">
    <citation type="submission" date="2023-05" db="EMBL/GenBank/DDBJ databases">
        <title>Comparative genomics of Bacillaceae isolates and their secondary metabolite potential.</title>
        <authorList>
            <person name="Song L."/>
            <person name="Nielsen L.J."/>
            <person name="Mohite O."/>
            <person name="Xu X."/>
            <person name="Weber T."/>
            <person name="Kovacs A.T."/>
        </authorList>
    </citation>
    <scope>NUCLEOTIDE SEQUENCE</scope>
    <source>
        <strain evidence="2">XLM17</strain>
    </source>
</reference>
<protein>
    <submittedName>
        <fullName evidence="2">PAS domain-containing protein</fullName>
    </submittedName>
</protein>
<name>A0AA95S8E9_9BACI</name>
<gene>
    <name evidence="2" type="ORF">QNH39_24640</name>
</gene>
<proteinExistence type="predicted"/>
<dbReference type="InterPro" id="IPR035965">
    <property type="entry name" value="PAS-like_dom_sf"/>
</dbReference>
<dbReference type="InterPro" id="IPR000014">
    <property type="entry name" value="PAS"/>
</dbReference>
<dbReference type="AlphaFoldDB" id="A0AA95S8E9"/>
<dbReference type="Gene3D" id="3.30.450.20">
    <property type="entry name" value="PAS domain"/>
    <property type="match status" value="1"/>
</dbReference>
<organism evidence="2 3">
    <name type="scientific">Neobacillus novalis</name>
    <dbReference type="NCBI Taxonomy" id="220687"/>
    <lineage>
        <taxon>Bacteria</taxon>
        <taxon>Bacillati</taxon>
        <taxon>Bacillota</taxon>
        <taxon>Bacilli</taxon>
        <taxon>Bacillales</taxon>
        <taxon>Bacillaceae</taxon>
        <taxon>Neobacillus</taxon>
    </lineage>
</organism>
<feature type="domain" description="PAS fold-4" evidence="1">
    <location>
        <begin position="36"/>
        <end position="145"/>
    </location>
</feature>
<evidence type="ECO:0000313" key="2">
    <source>
        <dbReference type="EMBL" id="WHY85755.1"/>
    </source>
</evidence>